<keyword evidence="1 3" id="KW-0378">Hydrolase</keyword>
<sequence length="287" mass="29450">MNAAPPVRRLALADGRTLAHRAYGPAGGAPLLFVPGAASGSLMRFGEELLDGRGLRLLSVDRPGLGSSDADKGKTFASVGDDLHRLAATLGDPVPVVANSQGAPFALAATLAGPVNRLVLVSPVDEVAHPSTTALLPEPLRELVAAVAADPDEAAARFAGFSPESFLDFVLGGHPPSDAAVFGDKAFRALLRAALDDGFRQGSDGYVRDTVLAMQPWGLDLDALDVPVTVLFGADDTSHSPDLGATLAARIPTAERIVVPGVGGSLLWARPELVLDAALGEPLLPTA</sequence>
<dbReference type="RefSeq" id="WP_311556573.1">
    <property type="nucleotide sequence ID" value="NZ_JAVREJ010000008.1"/>
</dbReference>
<dbReference type="PANTHER" id="PTHR43798">
    <property type="entry name" value="MONOACYLGLYCEROL LIPASE"/>
    <property type="match status" value="1"/>
</dbReference>
<dbReference type="PANTHER" id="PTHR43798:SF31">
    <property type="entry name" value="AB HYDROLASE SUPERFAMILY PROTEIN YCLE"/>
    <property type="match status" value="1"/>
</dbReference>
<proteinExistence type="predicted"/>
<feature type="domain" description="AB hydrolase-1" evidence="2">
    <location>
        <begin position="30"/>
        <end position="267"/>
    </location>
</feature>
<organism evidence="3 4">
    <name type="scientific">Pseudonocardia charpentierae</name>
    <dbReference type="NCBI Taxonomy" id="3075545"/>
    <lineage>
        <taxon>Bacteria</taxon>
        <taxon>Bacillati</taxon>
        <taxon>Actinomycetota</taxon>
        <taxon>Actinomycetes</taxon>
        <taxon>Pseudonocardiales</taxon>
        <taxon>Pseudonocardiaceae</taxon>
        <taxon>Pseudonocardia</taxon>
    </lineage>
</organism>
<dbReference type="InterPro" id="IPR029058">
    <property type="entry name" value="AB_hydrolase_fold"/>
</dbReference>
<dbReference type="SUPFAM" id="SSF53474">
    <property type="entry name" value="alpha/beta-Hydrolases"/>
    <property type="match status" value="1"/>
</dbReference>
<keyword evidence="4" id="KW-1185">Reference proteome</keyword>
<name>A0ABU2N9X8_9PSEU</name>
<evidence type="ECO:0000313" key="3">
    <source>
        <dbReference type="EMBL" id="MDT0350545.1"/>
    </source>
</evidence>
<dbReference type="Proteomes" id="UP001183202">
    <property type="component" value="Unassembled WGS sequence"/>
</dbReference>
<dbReference type="InterPro" id="IPR050266">
    <property type="entry name" value="AB_hydrolase_sf"/>
</dbReference>
<gene>
    <name evidence="3" type="ORF">RM445_13520</name>
</gene>
<dbReference type="EMBL" id="JAVREJ010000008">
    <property type="protein sequence ID" value="MDT0350545.1"/>
    <property type="molecule type" value="Genomic_DNA"/>
</dbReference>
<reference evidence="4" key="1">
    <citation type="submission" date="2023-07" db="EMBL/GenBank/DDBJ databases">
        <title>30 novel species of actinomycetes from the DSMZ collection.</title>
        <authorList>
            <person name="Nouioui I."/>
        </authorList>
    </citation>
    <scope>NUCLEOTIDE SEQUENCE [LARGE SCALE GENOMIC DNA]</scope>
    <source>
        <strain evidence="4">DSM 45834</strain>
    </source>
</reference>
<evidence type="ECO:0000259" key="2">
    <source>
        <dbReference type="Pfam" id="PF00561"/>
    </source>
</evidence>
<protein>
    <submittedName>
        <fullName evidence="3">Alpha/beta hydrolase</fullName>
    </submittedName>
</protein>
<comment type="caution">
    <text evidence="3">The sequence shown here is derived from an EMBL/GenBank/DDBJ whole genome shotgun (WGS) entry which is preliminary data.</text>
</comment>
<evidence type="ECO:0000313" key="4">
    <source>
        <dbReference type="Proteomes" id="UP001183202"/>
    </source>
</evidence>
<accession>A0ABU2N9X8</accession>
<dbReference type="GO" id="GO:0016787">
    <property type="term" value="F:hydrolase activity"/>
    <property type="evidence" value="ECO:0007669"/>
    <property type="project" value="UniProtKB-KW"/>
</dbReference>
<dbReference type="Gene3D" id="3.40.50.1820">
    <property type="entry name" value="alpha/beta hydrolase"/>
    <property type="match status" value="1"/>
</dbReference>
<dbReference type="Pfam" id="PF00561">
    <property type="entry name" value="Abhydrolase_1"/>
    <property type="match status" value="1"/>
</dbReference>
<evidence type="ECO:0000256" key="1">
    <source>
        <dbReference type="ARBA" id="ARBA00022801"/>
    </source>
</evidence>
<dbReference type="InterPro" id="IPR000073">
    <property type="entry name" value="AB_hydrolase_1"/>
</dbReference>